<organism evidence="1 2">
    <name type="scientific">Escherichia phage PTXU04</name>
    <dbReference type="NCBI Taxonomy" id="2508206"/>
    <lineage>
        <taxon>Viruses</taxon>
        <taxon>Duplodnaviria</taxon>
        <taxon>Heunggongvirae</taxon>
        <taxon>Uroviricota</taxon>
        <taxon>Caudoviricetes</taxon>
        <taxon>Xuquatrovirus</taxon>
        <taxon>Xuquatrovirus PTXU04</taxon>
    </lineage>
</organism>
<sequence length="83" mass="9913">MCPRLTRCVGYHPMATNKPHFRLTTYGKLNPGDLVWEPRWRNLRRALKVKAIKGNRNDTFLTIKFIYGEWMIRQPTDKCFASW</sequence>
<reference evidence="1 2" key="1">
    <citation type="submission" date="2019-01" db="EMBL/GenBank/DDBJ databases">
        <title>Still something new to discover - new insights into E. coli phage diversity and taxonomy.</title>
        <authorList>
            <person name="Korf I.H.E."/>
            <person name="Adriaennsens E."/>
            <person name="Dreiseikelmann B."/>
            <person name="Kropinski A."/>
            <person name="Nimtz M."/>
            <person name="Meier-Kolthoff J.P."/>
            <person name="Rohde M."/>
            <person name="van Raaij M."/>
            <person name="Wittmann J."/>
        </authorList>
    </citation>
    <scope>NUCLEOTIDE SEQUENCE [LARGE SCALE GENOMIC DNA]</scope>
</reference>
<name>A0A482MSN3_9CAUD</name>
<accession>A0A482MSN3</accession>
<evidence type="ECO:0000313" key="1">
    <source>
        <dbReference type="EMBL" id="QBQ76678.1"/>
    </source>
</evidence>
<proteinExistence type="predicted"/>
<gene>
    <name evidence="1" type="ORF">PTXU04_00064</name>
</gene>
<protein>
    <submittedName>
        <fullName evidence="1">Uncharacterized protein</fullName>
    </submittedName>
</protein>
<dbReference type="EMBL" id="MK373772">
    <property type="protein sequence ID" value="QBQ76678.1"/>
    <property type="molecule type" value="Genomic_DNA"/>
</dbReference>
<evidence type="ECO:0000313" key="2">
    <source>
        <dbReference type="Proteomes" id="UP000307461"/>
    </source>
</evidence>
<keyword evidence="2" id="KW-1185">Reference proteome</keyword>
<dbReference type="Proteomes" id="UP000307461">
    <property type="component" value="Segment"/>
</dbReference>